<dbReference type="OrthoDB" id="10013584at2759"/>
<dbReference type="GO" id="GO:0008270">
    <property type="term" value="F:zinc ion binding"/>
    <property type="evidence" value="ECO:0007669"/>
    <property type="project" value="UniProtKB-KW"/>
</dbReference>
<dbReference type="Pfam" id="PF21055">
    <property type="entry name" value="ZSWIM4-8_C"/>
    <property type="match status" value="1"/>
</dbReference>
<protein>
    <submittedName>
        <fullName evidence="7">Zinc finger SWIM domain-containing protein 8</fullName>
    </submittedName>
</protein>
<dbReference type="Pfam" id="PF25572">
    <property type="entry name" value="TPR_ZSWIM8"/>
    <property type="match status" value="1"/>
</dbReference>
<dbReference type="InterPro" id="IPR007527">
    <property type="entry name" value="Znf_SWIM"/>
</dbReference>
<evidence type="ECO:0000256" key="4">
    <source>
        <dbReference type="PROSITE-ProRule" id="PRU00325"/>
    </source>
</evidence>
<sequence length="2172" mass="234220">MTSGTVSKVSSIPFSQIQSVLMCLSSGGTQPIFTLAAQGRIRPFDQFAALERAMRDWELVDSDRFSFEDSDRFEEDSLCSWISEPESLCNNWRGWKRSNFPSNPNPILNGGTGGPIGGNASSSLGAAYSANGGKKSSADTPAVPGHPPQLVELAAKCVASHIPFELVERFYIPVPEQLQLRIAFWSFPEHEEDIRLYSCLANGAAEEFQKGEKLFKNDCVSDILQIGFHLSATVKPSMREAHKVAVTFDRRRITTCTCSCNSVTNWCGHVVAVCLNRIFQTNDVTLRAPVSESLSRLHRDQLQKFAQYLISELPQQILPTAQRLLDELLSSQRSAINTLRGAPDPTAGASSNEQTTWFLDEKTLHGNIHKILIKFCVPAPIVFSDVNYLSSAAPPASAEWSSLLRPLRGREPEGMWNLLSIVREMFRREDRNAIPLLEVITEECLNCDQILVWWFNTKVALHNGNSGHGGKHHSVNSNAHACQHAGSSLCDEIVILWRLAALNPGLSPEERNILLGQFKEWHMKIIEKVSKSRNASVGSKHANSFKNDVEVFPGFRPAVEACYLTWDSYPIYGVTYSEASKVYHCPFMCFRHSDGHSRSGDTGLIHSSHAVLNNPAGEHHLLHSSATISSAPGITKRPRSVDCGVERGVADAANHHEAAGPGPSGNKLTVPFSMDAAPGPSSAMGGKSSSKSGKSRKSRGTVNDKHLGISASGLKPKSELSMQSFDNSFDGEIPGPSSKMLEKVSGISNASSHLSDLAGLVNMPLPLLPRPPPAPVQQHQQDDNRSSISSEGFCENDNEVEVLEIEIEGDNDEGVDTDPKLVLIPQSQSLNTTTSDEIDGDGEGDNDADADSDSSIFTQSVTTGGVVEASGAATRKFDSSDSQQSGDEYQLYYYDPKASVGPHRKSDSSSAEESSGAKKGGEVGVTVFSNLKRIEDPWDVLFARAEGLHAHGHSKEACKLGVKLATDLLANPPKLSIELPNVPVGKGKRKKVNPISHQVSCLASTTLAKCGFLCTVLAENPDYYFLAFQIGMFGLELARPPASTKPLEVKLANQEGELAVLLKRIPVGQRGLEMMREKGESLKGGTFKSRGEALLPLVLASFIFDVLVSPSNREGRCTLQPGVFHLPNDEALGFEAAVSALGLKANVSEADHPLLCEGTRRQRGDLALVLLLHYKDDSEKLAKIMDKLLDREIHQLYKAPLPPAYYSNNPPTAPLLASNPSTKTEHEATHPNRETSPSASSVIVGGGESTPVAVSPVNVASSSSSGGGIPVLPATPPNEGIIPIVDAGNSNSGSDSNGETNPVGEAGGNNVNAGAAGGAASTTATAGTSSTAAGGSSAGAASASGPNGSSGTIQNQTTQTSTNIPTKSGRYKGKRAYPVLPNQPSEASAHFMFELAKVVLGKAGGSSNQSLFTQPSNGQNPRGPHRALHMCAFHMGLYALGLHNAVSPNWLSRTYSSHVSWITGQAMEIGAPAIAFLIDTWDSHLTPPEAVTIADRASRGDANMVRAAAELALSCLPYAHALNPNEIHRAILQCKEQSDGMLEKSCMTVETAAKGGGVYPEVLFDVARQWFSLYQKHLPLDVDVFNDDCNHHDSLMSLDPMDPMNVHGQLVSPQTGLPPLNLNNPPQPPPSVSSGGPSAGPGPDMIQMPPPSSHHSGAVYPIGNPQQVSLPYGQVPYLPTNFNQVPAGNFVYGQAVIYQPNAPNNNPATTSSSYYNPQQQQPQQSGSYAMPPNMHPQYQQHPQNHPGMPHPMVSVGPPLQFYPAPIPITSSANGHNHNAHMNMRPTQAQFFSVNHGHNMMGNQHQVNHHHNPPNNGPQQLAVVTTAQGHPMNMGNMGMNGHPVMQSMPPVSHHSHSHPGGGHMVMSNPGMHPPGPQGQNGIMSGVNPNQPMMVGPNGMGQGSMGMMNNGRGPVGQPQMNNNCVHNGMYMQGNNMMMPPQMHPGNMPADMPLQLHPGNMPMADMPPTSSASQYFLQNPRENVNHQNGQSAIKIKYLLAAYRVGMLALEALARRVHDDRPQAKFARNPPYGEDVKWLLSISRKLGAQYLQQFCICAVSSISNPFVLHEIILDASMIPTRSNLAYVYQNPRSPLAPLVQKCQGLYFQCLHQKLYHITVSDYEDFVSIVCNAKQAFHLTPDGVSQFKEWLTNLRRSKACKKDLWTQITSSLQANPK</sequence>
<evidence type="ECO:0000256" key="5">
    <source>
        <dbReference type="SAM" id="MobiDB-lite"/>
    </source>
</evidence>
<feature type="region of interest" description="Disordered" evidence="5">
    <location>
        <begin position="1603"/>
        <end position="1662"/>
    </location>
</feature>
<dbReference type="PANTHER" id="PTHR22619">
    <property type="entry name" value="ZINC FINGER SWIM DOMAIN CONTAINING PROTEIN 4, 5, 6"/>
    <property type="match status" value="1"/>
</dbReference>
<comment type="caution">
    <text evidence="7">The sequence shown here is derived from an EMBL/GenBank/DDBJ whole genome shotgun (WGS) entry which is preliminary data.</text>
</comment>
<evidence type="ECO:0000259" key="6">
    <source>
        <dbReference type="PROSITE" id="PS50966"/>
    </source>
</evidence>
<keyword evidence="3" id="KW-0862">Zinc</keyword>
<feature type="region of interest" description="Disordered" evidence="5">
    <location>
        <begin position="655"/>
        <end position="737"/>
    </location>
</feature>
<dbReference type="InterPro" id="IPR048370">
    <property type="entry name" value="ZSWIM4-8_C"/>
</dbReference>
<accession>A0A226E4V6</accession>
<evidence type="ECO:0000313" key="8">
    <source>
        <dbReference type="Proteomes" id="UP000198287"/>
    </source>
</evidence>
<evidence type="ECO:0000256" key="3">
    <source>
        <dbReference type="ARBA" id="ARBA00022833"/>
    </source>
</evidence>
<keyword evidence="2 4" id="KW-0863">Zinc-finger</keyword>
<dbReference type="Proteomes" id="UP000198287">
    <property type="component" value="Unassembled WGS sequence"/>
</dbReference>
<dbReference type="EMBL" id="LNIX01000007">
    <property type="protein sequence ID" value="OXA52007.1"/>
    <property type="molecule type" value="Genomic_DNA"/>
</dbReference>
<dbReference type="InterPro" id="IPR057945">
    <property type="entry name" value="TPR_ZSWIM8"/>
</dbReference>
<feature type="compositionally biased region" description="Pro residues" evidence="5">
    <location>
        <begin position="766"/>
        <end position="775"/>
    </location>
</feature>
<keyword evidence="8" id="KW-1185">Reference proteome</keyword>
<evidence type="ECO:0000256" key="2">
    <source>
        <dbReference type="ARBA" id="ARBA00022771"/>
    </source>
</evidence>
<feature type="region of interest" description="Disordered" evidence="5">
    <location>
        <begin position="1208"/>
        <end position="1377"/>
    </location>
</feature>
<evidence type="ECO:0000313" key="7">
    <source>
        <dbReference type="EMBL" id="OXA52007.1"/>
    </source>
</evidence>
<feature type="compositionally biased region" description="Low complexity" evidence="5">
    <location>
        <begin position="1308"/>
        <end position="1364"/>
    </location>
</feature>
<keyword evidence="1" id="KW-0479">Metal-binding</keyword>
<gene>
    <name evidence="7" type="ORF">Fcan01_13875</name>
</gene>
<dbReference type="STRING" id="158441.A0A226E4V6"/>
<dbReference type="GO" id="GO:0031462">
    <property type="term" value="C:Cul2-RING ubiquitin ligase complex"/>
    <property type="evidence" value="ECO:0007669"/>
    <property type="project" value="TreeGrafter"/>
</dbReference>
<dbReference type="PANTHER" id="PTHR22619:SF1">
    <property type="entry name" value="ZINC FINGER SWIM DOMAIN-CONTAINING PROTEIN 8"/>
    <property type="match status" value="1"/>
</dbReference>
<feature type="compositionally biased region" description="Basic and acidic residues" evidence="5">
    <location>
        <begin position="1223"/>
        <end position="1233"/>
    </location>
</feature>
<feature type="region of interest" description="Disordered" evidence="5">
    <location>
        <begin position="1702"/>
        <end position="1745"/>
    </location>
</feature>
<feature type="region of interest" description="Disordered" evidence="5">
    <location>
        <begin position="823"/>
        <end position="855"/>
    </location>
</feature>
<reference evidence="7 8" key="1">
    <citation type="submission" date="2015-12" db="EMBL/GenBank/DDBJ databases">
        <title>The genome of Folsomia candida.</title>
        <authorList>
            <person name="Faddeeva A."/>
            <person name="Derks M.F."/>
            <person name="Anvar Y."/>
            <person name="Smit S."/>
            <person name="Van Straalen N."/>
            <person name="Roelofs D."/>
        </authorList>
    </citation>
    <scope>NUCLEOTIDE SEQUENCE [LARGE SCALE GENOMIC DNA]</scope>
    <source>
        <strain evidence="7 8">VU population</strain>
        <tissue evidence="7">Whole body</tissue>
    </source>
</reference>
<feature type="region of interest" description="Disordered" evidence="5">
    <location>
        <begin position="897"/>
        <end position="920"/>
    </location>
</feature>
<feature type="compositionally biased region" description="Polar residues" evidence="5">
    <location>
        <begin position="825"/>
        <end position="834"/>
    </location>
</feature>
<feature type="compositionally biased region" description="Acidic residues" evidence="5">
    <location>
        <begin position="836"/>
        <end position="852"/>
    </location>
</feature>
<evidence type="ECO:0000256" key="1">
    <source>
        <dbReference type="ARBA" id="ARBA00022723"/>
    </source>
</evidence>
<proteinExistence type="predicted"/>
<name>A0A226E4V6_FOLCA</name>
<feature type="compositionally biased region" description="Low complexity" evidence="5">
    <location>
        <begin position="1288"/>
        <end position="1298"/>
    </location>
</feature>
<organism evidence="7 8">
    <name type="scientific">Folsomia candida</name>
    <name type="common">Springtail</name>
    <dbReference type="NCBI Taxonomy" id="158441"/>
    <lineage>
        <taxon>Eukaryota</taxon>
        <taxon>Metazoa</taxon>
        <taxon>Ecdysozoa</taxon>
        <taxon>Arthropoda</taxon>
        <taxon>Hexapoda</taxon>
        <taxon>Collembola</taxon>
        <taxon>Entomobryomorpha</taxon>
        <taxon>Isotomoidea</taxon>
        <taxon>Isotomidae</taxon>
        <taxon>Proisotominae</taxon>
        <taxon>Folsomia</taxon>
    </lineage>
</organism>
<dbReference type="PROSITE" id="PS50966">
    <property type="entry name" value="ZF_SWIM"/>
    <property type="match status" value="1"/>
</dbReference>
<feature type="compositionally biased region" description="Low complexity" evidence="5">
    <location>
        <begin position="1249"/>
        <end position="1264"/>
    </location>
</feature>
<feature type="domain" description="SWIM-type" evidence="6">
    <location>
        <begin position="242"/>
        <end position="278"/>
    </location>
</feature>
<dbReference type="OMA" id="HNLSYPP"/>
<feature type="region of interest" description="Disordered" evidence="5">
    <location>
        <begin position="764"/>
        <end position="796"/>
    </location>
</feature>